<reference evidence="2" key="1">
    <citation type="submission" date="2019-04" db="EMBL/GenBank/DDBJ databases">
        <title>Friends and foes A comparative genomics studyof 23 Aspergillus species from section Flavi.</title>
        <authorList>
            <consortium name="DOE Joint Genome Institute"/>
            <person name="Kjaerbolling I."/>
            <person name="Vesth T."/>
            <person name="Frisvad J.C."/>
            <person name="Nybo J.L."/>
            <person name="Theobald S."/>
            <person name="Kildgaard S."/>
            <person name="Isbrandt T."/>
            <person name="Kuo A."/>
            <person name="Sato A."/>
            <person name="Lyhne E.K."/>
            <person name="Kogle M.E."/>
            <person name="Wiebenga A."/>
            <person name="Kun R.S."/>
            <person name="Lubbers R.J."/>
            <person name="Makela M.R."/>
            <person name="Barry K."/>
            <person name="Chovatia M."/>
            <person name="Clum A."/>
            <person name="Daum C."/>
            <person name="Haridas S."/>
            <person name="He G."/>
            <person name="LaButti K."/>
            <person name="Lipzen A."/>
            <person name="Mondo S."/>
            <person name="Riley R."/>
            <person name="Salamov A."/>
            <person name="Simmons B.A."/>
            <person name="Magnuson J.K."/>
            <person name="Henrissat B."/>
            <person name="Mortensen U.H."/>
            <person name="Larsen T.O."/>
            <person name="Devries R.P."/>
            <person name="Grigoriev I.V."/>
            <person name="Machida M."/>
            <person name="Baker S.E."/>
            <person name="Andersen M.R."/>
        </authorList>
    </citation>
    <scope>NUCLEOTIDE SEQUENCE [LARGE SCALE GENOMIC DNA]</scope>
    <source>
        <strain evidence="2">CBS 130017</strain>
    </source>
</reference>
<evidence type="ECO:0000313" key="2">
    <source>
        <dbReference type="Proteomes" id="UP000325945"/>
    </source>
</evidence>
<name>A0A5N6WSG1_9EURO</name>
<accession>A0A5N6WSG1</accession>
<dbReference type="EMBL" id="ML741828">
    <property type="protein sequence ID" value="KAE8323538.1"/>
    <property type="molecule type" value="Genomic_DNA"/>
</dbReference>
<keyword evidence="2" id="KW-1185">Reference proteome</keyword>
<sequence length="279" mass="30370">MTLILLVEGRVGTITVNDIATRGTGTALGLQRTAERQIRAKFDVPNDFGPLDGSIEAYGGPIMQSSGDDCVMHHQYEIGTYTDAFAVSSIAVIIEKHVFDIFDASTRISERSKIQLAMVRDLAWMLKEGDVLDSLDKAQNGGNTASAGARGIRESYVNLLQCLRYLPVAEDGYPSLMYKFPAGVTGTSISSLHDYILSSPKPTLGDRFKMALTLASTVLNVHSSGWVHKNIWFRGILFIPTEGRPPALYLQGLVGSTAAKGRDEHAINGNNRSSYDGWL</sequence>
<organism evidence="1 2">
    <name type="scientific">Aspergillus sergii</name>
    <dbReference type="NCBI Taxonomy" id="1034303"/>
    <lineage>
        <taxon>Eukaryota</taxon>
        <taxon>Fungi</taxon>
        <taxon>Dikarya</taxon>
        <taxon>Ascomycota</taxon>
        <taxon>Pezizomycotina</taxon>
        <taxon>Eurotiomycetes</taxon>
        <taxon>Eurotiomycetidae</taxon>
        <taxon>Eurotiales</taxon>
        <taxon>Aspergillaceae</taxon>
        <taxon>Aspergillus</taxon>
        <taxon>Aspergillus subgen. Circumdati</taxon>
    </lineage>
</organism>
<protein>
    <recommendedName>
        <fullName evidence="3">Protein kinase domain-containing protein</fullName>
    </recommendedName>
</protein>
<dbReference type="AlphaFoldDB" id="A0A5N6WSG1"/>
<gene>
    <name evidence="1" type="ORF">BDV39DRAFT_181878</name>
</gene>
<evidence type="ECO:0008006" key="3">
    <source>
        <dbReference type="Google" id="ProtNLM"/>
    </source>
</evidence>
<proteinExistence type="predicted"/>
<dbReference type="Proteomes" id="UP000325945">
    <property type="component" value="Unassembled WGS sequence"/>
</dbReference>
<evidence type="ECO:0000313" key="1">
    <source>
        <dbReference type="EMBL" id="KAE8323538.1"/>
    </source>
</evidence>
<dbReference type="PANTHER" id="PTHR37542:SF1">
    <property type="entry name" value="PRION-INHIBITION AND PROPAGATION HELO DOMAIN-CONTAINING PROTEIN"/>
    <property type="match status" value="1"/>
</dbReference>
<dbReference type="PANTHER" id="PTHR37542">
    <property type="entry name" value="HELO DOMAIN-CONTAINING PROTEIN-RELATED"/>
    <property type="match status" value="1"/>
</dbReference>